<comment type="caution">
    <text evidence="1">The sequence shown here is derived from an EMBL/GenBank/DDBJ whole genome shotgun (WGS) entry which is preliminary data.</text>
</comment>
<dbReference type="Proteomes" id="UP001305414">
    <property type="component" value="Unassembled WGS sequence"/>
</dbReference>
<protein>
    <submittedName>
        <fullName evidence="1">Uncharacterized protein</fullName>
    </submittedName>
</protein>
<sequence>MTKALADFLAGDDGVENVHVQQLSTVVDLLVSISTSQNEVIAKITRLPVSDIEMARITGVISLFAPYIELDSAGRQRSNMRKTQITLRPCHSTASGSLDATILHQSRTLSNSASAHVVLFTTSADTTPKTIIGGYFPTSTERGAHVLFQLRPVFCLLRSTKPKMSLADLVKTEGKLPSAQIKGSELSSSPCWISDRMAPGAGIRIDPEKRTVTLARGTGGCYTDVQFPNEEGSAGEDGGLTIQDARMDVFVVVGAGVD</sequence>
<evidence type="ECO:0000313" key="2">
    <source>
        <dbReference type="Proteomes" id="UP001305414"/>
    </source>
</evidence>
<reference evidence="1 2" key="1">
    <citation type="submission" date="2023-10" db="EMBL/GenBank/DDBJ databases">
        <title>Draft genome sequence of Xylaria bambusicola isolate GMP-LS, the root and basal stem rot pathogen of sugarcane in Indonesia.</title>
        <authorList>
            <person name="Selvaraj P."/>
            <person name="Muralishankar V."/>
            <person name="Muruganantham S."/>
            <person name="Sp S."/>
            <person name="Haryani S."/>
            <person name="Lau K.J.X."/>
            <person name="Naqvi N.I."/>
        </authorList>
    </citation>
    <scope>NUCLEOTIDE SEQUENCE [LARGE SCALE GENOMIC DNA]</scope>
    <source>
        <strain evidence="1">GMP-LS</strain>
    </source>
</reference>
<accession>A0AAN7UPH0</accession>
<keyword evidence="2" id="KW-1185">Reference proteome</keyword>
<organism evidence="1 2">
    <name type="scientific">Xylaria bambusicola</name>
    <dbReference type="NCBI Taxonomy" id="326684"/>
    <lineage>
        <taxon>Eukaryota</taxon>
        <taxon>Fungi</taxon>
        <taxon>Dikarya</taxon>
        <taxon>Ascomycota</taxon>
        <taxon>Pezizomycotina</taxon>
        <taxon>Sordariomycetes</taxon>
        <taxon>Xylariomycetidae</taxon>
        <taxon>Xylariales</taxon>
        <taxon>Xylariaceae</taxon>
        <taxon>Xylaria</taxon>
    </lineage>
</organism>
<proteinExistence type="predicted"/>
<dbReference type="AlphaFoldDB" id="A0AAN7UPH0"/>
<dbReference type="EMBL" id="JAWHQM010000015">
    <property type="protein sequence ID" value="KAK5630168.1"/>
    <property type="molecule type" value="Genomic_DNA"/>
</dbReference>
<name>A0AAN7UPH0_9PEZI</name>
<gene>
    <name evidence="1" type="ORF">RRF57_005883</name>
</gene>
<evidence type="ECO:0000313" key="1">
    <source>
        <dbReference type="EMBL" id="KAK5630168.1"/>
    </source>
</evidence>